<dbReference type="InterPro" id="IPR028939">
    <property type="entry name" value="P5C_Rdtase_cat_N"/>
</dbReference>
<dbReference type="GO" id="GO:0070967">
    <property type="term" value="F:coenzyme F420 binding"/>
    <property type="evidence" value="ECO:0007669"/>
    <property type="project" value="InterPro"/>
</dbReference>
<sequence>MTTDKPTIAVVGGTGNLGWALARRWAKAGYPVIIGSRDAAKAEAEASRLNGELASPAMRGASNGEAARQADIIVVTVPFASQTAILEDIRPMVAGKLVVDTTVPLMPPKVARVQLPPEGCAALVAQRMLGDDAQLVSAFHNVAAHKLATDENVDCDVLIFGDQKAARARVVALAEAAGLRGLHAGPLANSAAAEALTSVMIFINKNYAADGAGICITGSIAQLVD</sequence>
<reference evidence="3" key="4">
    <citation type="submission" date="2017-10" db="EMBL/GenBank/DDBJ databases">
        <authorList>
            <person name="Banno H."/>
            <person name="Chua N.-H."/>
        </authorList>
    </citation>
    <scope>NUCLEOTIDE SEQUENCE</scope>
    <source>
        <strain evidence="3">OMI</strain>
    </source>
</reference>
<evidence type="ECO:0000313" key="3">
    <source>
        <dbReference type="EMBL" id="GAY22572.1"/>
    </source>
</evidence>
<dbReference type="GO" id="GO:0050661">
    <property type="term" value="F:NADP binding"/>
    <property type="evidence" value="ECO:0007669"/>
    <property type="project" value="InterPro"/>
</dbReference>
<dbReference type="PANTHER" id="PTHR14239">
    <property type="entry name" value="DUDULIN-RELATED"/>
    <property type="match status" value="1"/>
</dbReference>
<dbReference type="AlphaFoldDB" id="A0A292ZCZ8"/>
<reference evidence="3 5" key="2">
    <citation type="journal article" date="2013" name="Environ. Sci. Technol.">
        <title>The 4-tert-butylphenol-utilizing bacterium Sphingobium fuliginis OMI can degrade bisphenols via phenolic ring hydroxylation and meta-cleavage pathway.</title>
        <authorList>
            <person name="Ogata Y."/>
            <person name="Goda S."/>
            <person name="Toyama T."/>
            <person name="Sei K."/>
            <person name="Ike M."/>
        </authorList>
    </citation>
    <scope>NUCLEOTIDE SEQUENCE [LARGE SCALE GENOMIC DNA]</scope>
    <source>
        <strain evidence="3 5">OMI</strain>
    </source>
</reference>
<dbReference type="Proteomes" id="UP000221538">
    <property type="component" value="Unassembled WGS sequence"/>
</dbReference>
<dbReference type="EMBL" id="CP060035">
    <property type="protein sequence ID" value="QOT71747.1"/>
    <property type="molecule type" value="Genomic_DNA"/>
</dbReference>
<accession>A0A292ZCZ8</accession>
<dbReference type="PANTHER" id="PTHR14239:SF0">
    <property type="entry name" value="F420-DEPENDENT NADP REDUCTASE"/>
    <property type="match status" value="1"/>
</dbReference>
<evidence type="ECO:0000313" key="6">
    <source>
        <dbReference type="Proteomes" id="UP000593663"/>
    </source>
</evidence>
<dbReference type="Pfam" id="PF03807">
    <property type="entry name" value="F420_oxidored"/>
    <property type="match status" value="1"/>
</dbReference>
<dbReference type="GO" id="GO:0006740">
    <property type="term" value="P:NADPH regeneration"/>
    <property type="evidence" value="ECO:0007669"/>
    <property type="project" value="InterPro"/>
</dbReference>
<evidence type="ECO:0000313" key="4">
    <source>
        <dbReference type="EMBL" id="QOT71747.1"/>
    </source>
</evidence>
<reference evidence="4" key="6">
    <citation type="journal article" date="2021" name="Microbiol. Resour. Announc.">
        <title>Complete Genome Sequence of Sphingobium barthaii KK22, a High-Molecular-Weight Polycyclic Aromatic Hydrocarbon-Degrading Soil Bacterium.</title>
        <authorList>
            <person name="Mori J.F."/>
            <person name="Kanaly R.A."/>
        </authorList>
    </citation>
    <scope>NUCLEOTIDE SEQUENCE</scope>
    <source>
        <strain evidence="4">KK22</strain>
    </source>
</reference>
<reference evidence="3 5" key="1">
    <citation type="journal article" date="2013" name="Biodegradation">
        <title>Occurrence of 4-tert-butylphenol (4-t-BP) biodegradation in an aquatic sample caused by the presence of Spirodela polyrrhiza and isolation of a 4-t-BP-utilizing bacterium.</title>
        <authorList>
            <person name="Ogata Y."/>
            <person name="Toyama T."/>
            <person name="Yu N."/>
            <person name="Wang X."/>
            <person name="Sei K."/>
            <person name="Ike M."/>
        </authorList>
    </citation>
    <scope>NUCLEOTIDE SEQUENCE [LARGE SCALE GENOMIC DNA]</scope>
    <source>
        <strain evidence="3 5">OMI</strain>
    </source>
</reference>
<dbReference type="GO" id="GO:0052851">
    <property type="term" value="F:ferric-chelate reductase (NADPH) activity"/>
    <property type="evidence" value="ECO:0007669"/>
    <property type="project" value="TreeGrafter"/>
</dbReference>
<dbReference type="EMBL" id="BEWI01000032">
    <property type="protein sequence ID" value="GAY22572.1"/>
    <property type="molecule type" value="Genomic_DNA"/>
</dbReference>
<dbReference type="GO" id="GO:0015677">
    <property type="term" value="P:copper ion import"/>
    <property type="evidence" value="ECO:0007669"/>
    <property type="project" value="TreeGrafter"/>
</dbReference>
<reference evidence="6" key="5">
    <citation type="submission" date="2020-08" db="EMBL/GenBank/DDBJ databases">
        <title>Complete genome sequence of Sphingobium barthaii strain KK22, a high-molecular-weight polycyclic aromatic hydrocarbon-degrading soil bacterium.</title>
        <authorList>
            <person name="Mori J.F."/>
            <person name="Kanaly R.A."/>
        </authorList>
    </citation>
    <scope>NUCLEOTIDE SEQUENCE [LARGE SCALE GENOMIC DNA]</scope>
    <source>
        <strain evidence="6">KK22</strain>
    </source>
</reference>
<dbReference type="InterPro" id="IPR010185">
    <property type="entry name" value="NpdG"/>
</dbReference>
<protein>
    <submittedName>
        <fullName evidence="3">NADPH-dependent F420 reductase</fullName>
    </submittedName>
</protein>
<feature type="domain" description="Pyrroline-5-carboxylate reductase catalytic N-terminal" evidence="2">
    <location>
        <begin position="7"/>
        <end position="104"/>
    </location>
</feature>
<reference evidence="3" key="3">
    <citation type="submission" date="2017-10" db="EMBL/GenBank/DDBJ databases">
        <title>Bioaugmenting a lab-scale membrane bioreactor with Sphingobium fuliginis OMI to degrade 4-tert-butylphenol.</title>
        <authorList>
            <person name="Takada K."/>
            <person name="Shiba T."/>
            <person name="Soda S."/>
            <person name="Inoue D."/>
            <person name="Miyake M."/>
            <person name="Eguchi M."/>
            <person name="Ike M."/>
        </authorList>
    </citation>
    <scope>NUCLEOTIDE SEQUENCE</scope>
    <source>
        <strain evidence="3">OMI</strain>
    </source>
</reference>
<evidence type="ECO:0000313" key="5">
    <source>
        <dbReference type="Proteomes" id="UP000221538"/>
    </source>
</evidence>
<gene>
    <name evidence="4" type="primary">npdG</name>
    <name evidence="4" type="ORF">H5V43_00770</name>
    <name evidence="3" type="ORF">SFOMI_3129</name>
</gene>
<dbReference type="NCBIfam" id="TIGR01915">
    <property type="entry name" value="npdG"/>
    <property type="match status" value="1"/>
</dbReference>
<dbReference type="GO" id="GO:0016651">
    <property type="term" value="F:oxidoreductase activity, acting on NAD(P)H"/>
    <property type="evidence" value="ECO:0007669"/>
    <property type="project" value="InterPro"/>
</dbReference>
<organism evidence="3 5">
    <name type="scientific">Sphingobium fuliginis (strain ATCC 27551)</name>
    <dbReference type="NCBI Taxonomy" id="336203"/>
    <lineage>
        <taxon>Bacteria</taxon>
        <taxon>Pseudomonadati</taxon>
        <taxon>Pseudomonadota</taxon>
        <taxon>Alphaproteobacteria</taxon>
        <taxon>Sphingomonadales</taxon>
        <taxon>Sphingomonadaceae</taxon>
        <taxon>Sphingobium</taxon>
    </lineage>
</organism>
<keyword evidence="1" id="KW-0560">Oxidoreductase</keyword>
<dbReference type="Gene3D" id="3.40.50.720">
    <property type="entry name" value="NAD(P)-binding Rossmann-like Domain"/>
    <property type="match status" value="1"/>
</dbReference>
<dbReference type="RefSeq" id="WP_025547176.1">
    <property type="nucleotide sequence ID" value="NZ_BATN01000008.1"/>
</dbReference>
<dbReference type="GO" id="GO:0005886">
    <property type="term" value="C:plasma membrane"/>
    <property type="evidence" value="ECO:0007669"/>
    <property type="project" value="TreeGrafter"/>
</dbReference>
<proteinExistence type="predicted"/>
<dbReference type="InterPro" id="IPR036291">
    <property type="entry name" value="NAD(P)-bd_dom_sf"/>
</dbReference>
<evidence type="ECO:0000259" key="2">
    <source>
        <dbReference type="Pfam" id="PF03807"/>
    </source>
</evidence>
<dbReference type="Proteomes" id="UP000593663">
    <property type="component" value="Chromosome 1"/>
</dbReference>
<dbReference type="KEGG" id="sbar:H5V43_00770"/>
<dbReference type="GO" id="GO:0008823">
    <property type="term" value="F:cupric reductase (NADH) activity"/>
    <property type="evidence" value="ECO:0007669"/>
    <property type="project" value="TreeGrafter"/>
</dbReference>
<dbReference type="InterPro" id="IPR051267">
    <property type="entry name" value="STEAP_metalloreductase"/>
</dbReference>
<evidence type="ECO:0000256" key="1">
    <source>
        <dbReference type="ARBA" id="ARBA00023002"/>
    </source>
</evidence>
<name>A0A292ZCZ8_SPHSA</name>
<dbReference type="SUPFAM" id="SSF51735">
    <property type="entry name" value="NAD(P)-binding Rossmann-fold domains"/>
    <property type="match status" value="1"/>
</dbReference>